<evidence type="ECO:0000259" key="3">
    <source>
        <dbReference type="Pfam" id="PF18962"/>
    </source>
</evidence>
<dbReference type="EMBL" id="JBEPMO010000008">
    <property type="protein sequence ID" value="MET3732063.1"/>
    <property type="molecule type" value="Genomic_DNA"/>
</dbReference>
<proteinExistence type="predicted"/>
<evidence type="ECO:0000256" key="2">
    <source>
        <dbReference type="SAM" id="SignalP"/>
    </source>
</evidence>
<organism evidence="5 6">
    <name type="scientific">Moheibacter stercoris</name>
    <dbReference type="NCBI Taxonomy" id="1628251"/>
    <lineage>
        <taxon>Bacteria</taxon>
        <taxon>Pseudomonadati</taxon>
        <taxon>Bacteroidota</taxon>
        <taxon>Flavobacteriia</taxon>
        <taxon>Flavobacteriales</taxon>
        <taxon>Weeksellaceae</taxon>
        <taxon>Moheibacter</taxon>
    </lineage>
</organism>
<keyword evidence="1 2" id="KW-0732">Signal</keyword>
<sequence>MKNFTLYSKLKVSILIGSMLFLPSIFAQDVGYVHTTTSTNTSGHITRLDHPDLNNNPSAHFLFSQRYIDGSGVDNNNPTGIWYDGNRWAIYNENMATLNVGVQFNIFIPDDSSVFVHTASSSNTSGLYTYLDDTAQEDYLFYNTYWNPFAVYNTSIYGNYYNSASAKRALFSENATNIPENASFKIMKGSGTSSYLNSISSSAAVITGSSMRLDIPTLNGNPDAVFLYSHYWGIPTGSNQGYLPVVSEAFYSGGYWHIYAYGGEAFPTEVLIDIIVPETVLGVEDVDASLSKISIYPNPATDLINFQSKTMIEEIQVYNLSGQNILNSKQTGMKVQMDISSLPTGVYIAKIKNNQGWISQKIVKK</sequence>
<protein>
    <recommendedName>
        <fullName evidence="7">Por secretion system C-terminal sorting domain-containing protein</fullName>
    </recommendedName>
</protein>
<accession>A0ABV2LX45</accession>
<reference evidence="5 6" key="1">
    <citation type="submission" date="2024-06" db="EMBL/GenBank/DDBJ databases">
        <title>Genomic Encyclopedia of Type Strains, Phase IV (KMG-IV): sequencing the most valuable type-strain genomes for metagenomic binning, comparative biology and taxonomic classification.</title>
        <authorList>
            <person name="Goeker M."/>
        </authorList>
    </citation>
    <scope>NUCLEOTIDE SEQUENCE [LARGE SCALE GENOMIC DNA]</scope>
    <source>
        <strain evidence="5 6">DSM 29388</strain>
    </source>
</reference>
<feature type="domain" description="DUF7452" evidence="4">
    <location>
        <begin position="158"/>
        <end position="275"/>
    </location>
</feature>
<comment type="caution">
    <text evidence="5">The sequence shown here is derived from an EMBL/GenBank/DDBJ whole genome shotgun (WGS) entry which is preliminary data.</text>
</comment>
<evidence type="ECO:0000313" key="5">
    <source>
        <dbReference type="EMBL" id="MET3732063.1"/>
    </source>
</evidence>
<dbReference type="NCBIfam" id="TIGR04183">
    <property type="entry name" value="Por_Secre_tail"/>
    <property type="match status" value="1"/>
</dbReference>
<dbReference type="Pfam" id="PF24249">
    <property type="entry name" value="DUF7452"/>
    <property type="match status" value="2"/>
</dbReference>
<keyword evidence="6" id="KW-1185">Reference proteome</keyword>
<gene>
    <name evidence="5" type="ORF">ABID46_001647</name>
</gene>
<feature type="chain" id="PRO_5045099863" description="Por secretion system C-terminal sorting domain-containing protein" evidence="2">
    <location>
        <begin position="28"/>
        <end position="365"/>
    </location>
</feature>
<feature type="signal peptide" evidence="2">
    <location>
        <begin position="1"/>
        <end position="27"/>
    </location>
</feature>
<evidence type="ECO:0000259" key="4">
    <source>
        <dbReference type="Pfam" id="PF24249"/>
    </source>
</evidence>
<dbReference type="InterPro" id="IPR055875">
    <property type="entry name" value="DUF7452"/>
</dbReference>
<dbReference type="Pfam" id="PF18962">
    <property type="entry name" value="Por_Secre_tail"/>
    <property type="match status" value="1"/>
</dbReference>
<evidence type="ECO:0008006" key="7">
    <source>
        <dbReference type="Google" id="ProtNLM"/>
    </source>
</evidence>
<name>A0ABV2LX45_9FLAO</name>
<dbReference type="Proteomes" id="UP001549146">
    <property type="component" value="Unassembled WGS sequence"/>
</dbReference>
<evidence type="ECO:0000256" key="1">
    <source>
        <dbReference type="ARBA" id="ARBA00022729"/>
    </source>
</evidence>
<dbReference type="InterPro" id="IPR026444">
    <property type="entry name" value="Secre_tail"/>
</dbReference>
<feature type="domain" description="DUF7452" evidence="4">
    <location>
        <begin position="31"/>
        <end position="108"/>
    </location>
</feature>
<evidence type="ECO:0000313" key="6">
    <source>
        <dbReference type="Proteomes" id="UP001549146"/>
    </source>
</evidence>
<feature type="domain" description="Secretion system C-terminal sorting" evidence="3">
    <location>
        <begin position="295"/>
        <end position="363"/>
    </location>
</feature>
<dbReference type="RefSeq" id="WP_354508916.1">
    <property type="nucleotide sequence ID" value="NZ_JBEPMO010000008.1"/>
</dbReference>